<sequence length="540" mass="57757">MSVLMTAVEIYDTTLRDGTQGTGFSLTSEDKVAIARRLDAFGVDVIEGGWPGSNPKDARFFELMRGVALTRARLAAFGSTRRKGVRPEEDANLQALLAADTPVVTIFGKSWTLHVREALAVSLEENLAMIRDSVAFLRAQGREVFYDAEHFFDGYRADAAYALATLEAACEAGASRLVLCDTNGGSLPEWVHERTAEVCARFAVPVGIHPHNDAELAVANALAALRSGARQVQGTIGGYGERCGNLNLVSLLPTLKLKLGFAQPQDLSGLRELARYVDERANMPPNVRAPYVGDAAFAHKGGVHVSAVAKNPETYEHIPPEAVGNRRQVLLSDLSGRANVLAKSAPGDGAPEAAAAILARLKELEHRGYAFEGAEASFHLMSLKVRGRYRPYFTLHGYRVTLDKRDGDAEPLCEASVRVEVAGQLEHTAAAGHGPVNALDRALGKALGRFYPSLAQLRLTDYKVRVLSGAETGTASVVRVQVETTDGADTWGTVGASSDIIDASYSALIDAIEYKLHKDAVTPQADLEGRAAGVSAEVVA</sequence>
<evidence type="ECO:0000256" key="7">
    <source>
        <dbReference type="ARBA" id="ARBA00048263"/>
    </source>
</evidence>
<comment type="pathway">
    <text evidence="1">Amino-acid biosynthesis; L-isoleucine biosynthesis; 2-oxobutanoate from pyruvate: step 1/3.</text>
</comment>
<dbReference type="Pfam" id="PF00682">
    <property type="entry name" value="HMGL-like"/>
    <property type="match status" value="1"/>
</dbReference>
<dbReference type="CDD" id="cd07941">
    <property type="entry name" value="DRE_TIM_LeuA3"/>
    <property type="match status" value="1"/>
</dbReference>
<evidence type="ECO:0000313" key="12">
    <source>
        <dbReference type="Proteomes" id="UP000000379"/>
    </source>
</evidence>
<dbReference type="HOGENOM" id="CLU_022158_7_0_0"/>
<dbReference type="PROSITE" id="PS50991">
    <property type="entry name" value="PYR_CT"/>
    <property type="match status" value="1"/>
</dbReference>
<dbReference type="PROSITE" id="PS00815">
    <property type="entry name" value="AIPM_HOMOCIT_SYNTH_1"/>
    <property type="match status" value="1"/>
</dbReference>
<evidence type="ECO:0000256" key="5">
    <source>
        <dbReference type="ARBA" id="ARBA00022679"/>
    </source>
</evidence>
<evidence type="ECO:0000259" key="10">
    <source>
        <dbReference type="PROSITE" id="PS50991"/>
    </source>
</evidence>
<dbReference type="SMART" id="SM00917">
    <property type="entry name" value="LeuA_dimer"/>
    <property type="match status" value="1"/>
</dbReference>
<name>D7CXY8_TRURR</name>
<evidence type="ECO:0000256" key="6">
    <source>
        <dbReference type="ARBA" id="ARBA00023304"/>
    </source>
</evidence>
<dbReference type="eggNOG" id="COG0119">
    <property type="taxonomic scope" value="Bacteria"/>
</dbReference>
<keyword evidence="5 9" id="KW-0808">Transferase</keyword>
<dbReference type="InterPro" id="IPR005675">
    <property type="entry name" value="Citramal_synthase"/>
</dbReference>
<feature type="domain" description="Pyruvate carboxyltransferase" evidence="10">
    <location>
        <begin position="8"/>
        <end position="271"/>
    </location>
</feature>
<evidence type="ECO:0000313" key="11">
    <source>
        <dbReference type="EMBL" id="ADI13348.1"/>
    </source>
</evidence>
<comment type="similarity">
    <text evidence="2 9">Belongs to the alpha-IPM synthase/homocitrate synthase family.</text>
</comment>
<dbReference type="Pfam" id="PF22617">
    <property type="entry name" value="HCS_D2"/>
    <property type="match status" value="1"/>
</dbReference>
<dbReference type="Proteomes" id="UP000000379">
    <property type="component" value="Chromosome"/>
</dbReference>
<gene>
    <name evidence="11" type="ordered locus">Trad_0208</name>
</gene>
<dbReference type="EC" id="2.3.3.21" evidence="8"/>
<dbReference type="KEGG" id="tra:Trad_0208"/>
<evidence type="ECO:0000256" key="8">
    <source>
        <dbReference type="NCBIfam" id="TIGR00977"/>
    </source>
</evidence>
<evidence type="ECO:0000256" key="3">
    <source>
        <dbReference type="ARBA" id="ARBA00022605"/>
    </source>
</evidence>
<dbReference type="SUPFAM" id="SSF110921">
    <property type="entry name" value="2-isopropylmalate synthase LeuA, allosteric (dimerisation) domain"/>
    <property type="match status" value="1"/>
</dbReference>
<dbReference type="Gene3D" id="1.10.238.260">
    <property type="match status" value="1"/>
</dbReference>
<dbReference type="GO" id="GO:0009097">
    <property type="term" value="P:isoleucine biosynthetic process"/>
    <property type="evidence" value="ECO:0007669"/>
    <property type="project" value="UniProtKB-UniRule"/>
</dbReference>
<dbReference type="PANTHER" id="PTHR43538">
    <property type="entry name" value="ALPHA-IPM SYNTHASE/HOMOCITRATE SYNTHASE"/>
    <property type="match status" value="1"/>
</dbReference>
<reference evidence="11 12" key="2">
    <citation type="journal article" date="2011" name="Stand. Genomic Sci.">
        <title>Complete genome sequence of Truepera radiovictrix type strain (RQ-24).</title>
        <authorList>
            <person name="Ivanova N."/>
            <person name="Rohde C."/>
            <person name="Munk C."/>
            <person name="Nolan M."/>
            <person name="Lucas S."/>
            <person name="Del Rio T.G."/>
            <person name="Tice H."/>
            <person name="Deshpande S."/>
            <person name="Cheng J.F."/>
            <person name="Tapia R."/>
            <person name="Han C."/>
            <person name="Goodwin L."/>
            <person name="Pitluck S."/>
            <person name="Liolios K."/>
            <person name="Mavromatis K."/>
            <person name="Mikhailova N."/>
            <person name="Pati A."/>
            <person name="Chen A."/>
            <person name="Palaniappan K."/>
            <person name="Land M."/>
            <person name="Hauser L."/>
            <person name="Chang Y.J."/>
            <person name="Jeffries C.D."/>
            <person name="Brambilla E."/>
            <person name="Rohde M."/>
            <person name="Goker M."/>
            <person name="Tindall B.J."/>
            <person name="Woyke T."/>
            <person name="Bristow J."/>
            <person name="Eisen J.A."/>
            <person name="Markowitz V."/>
            <person name="Hugenholtz P."/>
            <person name="Kyrpides N.C."/>
            <person name="Klenk H.P."/>
            <person name="Lapidus A."/>
        </authorList>
    </citation>
    <scope>NUCLEOTIDE SEQUENCE [LARGE SCALE GENOMIC DNA]</scope>
    <source>
        <strain evidence="12">DSM 17093 / CIP 108686 / LMG 22925 / RQ-24</strain>
    </source>
</reference>
<keyword evidence="6" id="KW-0100">Branched-chain amino acid biosynthesis</keyword>
<evidence type="ECO:0000256" key="9">
    <source>
        <dbReference type="RuleBase" id="RU003523"/>
    </source>
</evidence>
<organism evidence="11 12">
    <name type="scientific">Truepera radiovictrix (strain DSM 17093 / CIP 108686 / LMG 22925 / RQ-24)</name>
    <dbReference type="NCBI Taxonomy" id="649638"/>
    <lineage>
        <taxon>Bacteria</taxon>
        <taxon>Thermotogati</taxon>
        <taxon>Deinococcota</taxon>
        <taxon>Deinococci</taxon>
        <taxon>Trueperales</taxon>
        <taxon>Trueperaceae</taxon>
        <taxon>Truepera</taxon>
    </lineage>
</organism>
<dbReference type="InterPro" id="IPR013785">
    <property type="entry name" value="Aldolase_TIM"/>
</dbReference>
<dbReference type="InterPro" id="IPR036230">
    <property type="entry name" value="LeuA_allosteric_dom_sf"/>
</dbReference>
<dbReference type="AlphaFoldDB" id="D7CXY8"/>
<dbReference type="PANTHER" id="PTHR43538:SF1">
    <property type="entry name" value="(R)-CITRAMALATE SYNTHASE"/>
    <property type="match status" value="1"/>
</dbReference>
<dbReference type="InterPro" id="IPR002034">
    <property type="entry name" value="AIPM/Hcit_synth_CS"/>
</dbReference>
<dbReference type="Pfam" id="PF08502">
    <property type="entry name" value="LeuA_dimer"/>
    <property type="match status" value="1"/>
</dbReference>
<dbReference type="GO" id="GO:0009098">
    <property type="term" value="P:L-leucine biosynthetic process"/>
    <property type="evidence" value="ECO:0007669"/>
    <property type="project" value="InterPro"/>
</dbReference>
<accession>D7CXY8</accession>
<evidence type="ECO:0000256" key="1">
    <source>
        <dbReference type="ARBA" id="ARBA00004743"/>
    </source>
</evidence>
<dbReference type="GO" id="GO:0003852">
    <property type="term" value="F:2-isopropylmalate synthase activity"/>
    <property type="evidence" value="ECO:0007669"/>
    <property type="project" value="InterPro"/>
</dbReference>
<proteinExistence type="inferred from homology"/>
<protein>
    <recommendedName>
        <fullName evidence="8">Citramalate synthase</fullName>
        <ecNumber evidence="8">2.3.3.21</ecNumber>
    </recommendedName>
</protein>
<dbReference type="STRING" id="649638.Trad_0208"/>
<dbReference type="InterPro" id="IPR013709">
    <property type="entry name" value="2-isopropylmalate_synth_dimer"/>
</dbReference>
<dbReference type="GO" id="GO:0043714">
    <property type="term" value="F:(R)-citramalate synthase activity"/>
    <property type="evidence" value="ECO:0007669"/>
    <property type="project" value="UniProtKB-UniRule"/>
</dbReference>
<comment type="catalytic activity">
    <reaction evidence="7">
        <text>pyruvate + acetyl-CoA + H2O = (3R)-citramalate + CoA + H(+)</text>
        <dbReference type="Rhea" id="RHEA:19045"/>
        <dbReference type="ChEBI" id="CHEBI:15361"/>
        <dbReference type="ChEBI" id="CHEBI:15377"/>
        <dbReference type="ChEBI" id="CHEBI:15378"/>
        <dbReference type="ChEBI" id="CHEBI:30934"/>
        <dbReference type="ChEBI" id="CHEBI:57287"/>
        <dbReference type="ChEBI" id="CHEBI:57288"/>
        <dbReference type="EC" id="2.3.3.21"/>
    </reaction>
</comment>
<dbReference type="EMBL" id="CP002049">
    <property type="protein sequence ID" value="ADI13348.1"/>
    <property type="molecule type" value="Genomic_DNA"/>
</dbReference>
<keyword evidence="4" id="KW-0412">Isoleucine biosynthesis</keyword>
<evidence type="ECO:0000256" key="2">
    <source>
        <dbReference type="ARBA" id="ARBA00006154"/>
    </source>
</evidence>
<dbReference type="UniPathway" id="UPA00047">
    <property type="reaction ID" value="UER00066"/>
</dbReference>
<keyword evidence="12" id="KW-1185">Reference proteome</keyword>
<keyword evidence="3" id="KW-0028">Amino-acid biosynthesis</keyword>
<dbReference type="Gene3D" id="3.30.160.270">
    <property type="match status" value="1"/>
</dbReference>
<dbReference type="NCBIfam" id="TIGR00977">
    <property type="entry name" value="citramal_synth"/>
    <property type="match status" value="1"/>
</dbReference>
<dbReference type="SUPFAM" id="SSF51569">
    <property type="entry name" value="Aldolase"/>
    <property type="match status" value="1"/>
</dbReference>
<dbReference type="InterPro" id="IPR000891">
    <property type="entry name" value="PYR_CT"/>
</dbReference>
<reference evidence="12" key="1">
    <citation type="submission" date="2010-05" db="EMBL/GenBank/DDBJ databases">
        <title>The complete genome of Truepera radiovictris DSM 17093.</title>
        <authorList>
            <consortium name="US DOE Joint Genome Institute (JGI-PGF)"/>
            <person name="Lucas S."/>
            <person name="Copeland A."/>
            <person name="Lapidus A."/>
            <person name="Glavina del Rio T."/>
            <person name="Dalin E."/>
            <person name="Tice H."/>
            <person name="Bruce D."/>
            <person name="Goodwin L."/>
            <person name="Pitluck S."/>
            <person name="Kyrpides N."/>
            <person name="Mavromatis K."/>
            <person name="Ovchinnikova G."/>
            <person name="Munk A.C."/>
            <person name="Detter J.C."/>
            <person name="Han C."/>
            <person name="Tapia R."/>
            <person name="Land M."/>
            <person name="Hauser L."/>
            <person name="Markowitz V."/>
            <person name="Cheng J.-F."/>
            <person name="Hugenholtz P."/>
            <person name="Woyke T."/>
            <person name="Wu D."/>
            <person name="Tindall B."/>
            <person name="Pomrenke H.G."/>
            <person name="Brambilla E."/>
            <person name="Klenk H.-P."/>
            <person name="Eisen J.A."/>
        </authorList>
    </citation>
    <scope>NUCLEOTIDE SEQUENCE [LARGE SCALE GENOMIC DNA]</scope>
    <source>
        <strain evidence="12">DSM 17093 / CIP 108686 / LMG 22925 / RQ-24</strain>
    </source>
</reference>
<dbReference type="InterPro" id="IPR054691">
    <property type="entry name" value="LeuA/HCS_post-cat"/>
</dbReference>
<evidence type="ECO:0000256" key="4">
    <source>
        <dbReference type="ARBA" id="ARBA00022624"/>
    </source>
</evidence>
<dbReference type="Gene3D" id="3.20.20.70">
    <property type="entry name" value="Aldolase class I"/>
    <property type="match status" value="1"/>
</dbReference>